<evidence type="ECO:0000313" key="2">
    <source>
        <dbReference type="Proteomes" id="UP000003438"/>
    </source>
</evidence>
<dbReference type="AlphaFoldDB" id="D1PNE3"/>
<evidence type="ECO:0000313" key="1">
    <source>
        <dbReference type="EMBL" id="EFB76078.1"/>
    </source>
</evidence>
<reference evidence="1" key="1">
    <citation type="submission" date="2009-12" db="EMBL/GenBank/DDBJ databases">
        <authorList>
            <person name="Weinstock G."/>
            <person name="Sodergren E."/>
            <person name="Clifton S."/>
            <person name="Fulton L."/>
            <person name="Fulton B."/>
            <person name="Courtney L."/>
            <person name="Fronick C."/>
            <person name="Harrison M."/>
            <person name="Strong C."/>
            <person name="Farmer C."/>
            <person name="Delahaunty K."/>
            <person name="Markovic C."/>
            <person name="Hall O."/>
            <person name="Minx P."/>
            <person name="Tomlinson C."/>
            <person name="Mitreva M."/>
            <person name="Nelson J."/>
            <person name="Hou S."/>
            <person name="Wollam A."/>
            <person name="Pepin K.H."/>
            <person name="Johnson M."/>
            <person name="Bhonagiri V."/>
            <person name="Nash W.E."/>
            <person name="Warren W."/>
            <person name="Chinwalla A."/>
            <person name="Mardis E.R."/>
            <person name="Wilson R.K."/>
        </authorList>
    </citation>
    <scope>NUCLEOTIDE SEQUENCE [LARGE SCALE GENOMIC DNA]</scope>
    <source>
        <strain evidence="1">DSM 15176</strain>
    </source>
</reference>
<dbReference type="STRING" id="411471.SUBVAR_05864"/>
<comment type="caution">
    <text evidence="1">The sequence shown here is derived from an EMBL/GenBank/DDBJ whole genome shotgun (WGS) entry which is preliminary data.</text>
</comment>
<dbReference type="Proteomes" id="UP000003438">
    <property type="component" value="Unassembled WGS sequence"/>
</dbReference>
<sequence>MGQFPLISARGINLPKNLIVNLALTTYGSYEQNNLGTDIYIFGGYSNFLFGSNTGNGPVIALTLYSKDGDQLEQYHSIVTGFSCSVKNVYRCNIRLSGGNNKFFYGNATFTK</sequence>
<dbReference type="RefSeq" id="WP_007047238.1">
    <property type="nucleotide sequence ID" value="NZ_GG704769.1"/>
</dbReference>
<organism evidence="1 2">
    <name type="scientific">Subdoligranulum variabile DSM 15176</name>
    <dbReference type="NCBI Taxonomy" id="411471"/>
    <lineage>
        <taxon>Bacteria</taxon>
        <taxon>Bacillati</taxon>
        <taxon>Bacillota</taxon>
        <taxon>Clostridia</taxon>
        <taxon>Eubacteriales</taxon>
        <taxon>Oscillospiraceae</taxon>
        <taxon>Subdoligranulum</taxon>
    </lineage>
</organism>
<dbReference type="HOGENOM" id="CLU_2157071_0_0_9"/>
<proteinExistence type="predicted"/>
<keyword evidence="2" id="KW-1185">Reference proteome</keyword>
<name>D1PNE3_9FIRM</name>
<gene>
    <name evidence="1" type="ORF">SUBVAR_05864</name>
</gene>
<protein>
    <submittedName>
        <fullName evidence="1">Uncharacterized protein</fullName>
    </submittedName>
</protein>
<accession>D1PNE3</accession>
<dbReference type="EMBL" id="ACBY02000023">
    <property type="protein sequence ID" value="EFB76078.1"/>
    <property type="molecule type" value="Genomic_DNA"/>
</dbReference>